<sequence>MTDKPPFTATELTRPFWDATLERRFLLQYDPAADRYQFYPRPISLFTPRTDLEWREASGAGTLVAVSLCHTPGPGFGPETPYILSIVRLREGPRVFARVTGAAYEDLRVGQEMRLVWGEERGEGREYLFAPAGANP</sequence>
<accession>A0A849I8J8</accession>
<dbReference type="Pfam" id="PF01796">
    <property type="entry name" value="OB_ChsH2_C"/>
    <property type="match status" value="1"/>
</dbReference>
<dbReference type="InterPro" id="IPR002878">
    <property type="entry name" value="ChsH2_C"/>
</dbReference>
<gene>
    <name evidence="2" type="ORF">HJG44_17200</name>
</gene>
<dbReference type="PANTHER" id="PTHR34075">
    <property type="entry name" value="BLR3430 PROTEIN"/>
    <property type="match status" value="1"/>
</dbReference>
<reference evidence="2 3" key="1">
    <citation type="submission" date="2020-04" db="EMBL/GenBank/DDBJ databases">
        <title>Enterovirga sp. isolate from soil.</title>
        <authorList>
            <person name="Chea S."/>
            <person name="Kim D.-U."/>
        </authorList>
    </citation>
    <scope>NUCLEOTIDE SEQUENCE [LARGE SCALE GENOMIC DNA]</scope>
    <source>
        <strain evidence="2 3">DB1703</strain>
    </source>
</reference>
<dbReference type="PANTHER" id="PTHR34075:SF5">
    <property type="entry name" value="BLR3430 PROTEIN"/>
    <property type="match status" value="1"/>
</dbReference>
<dbReference type="SUPFAM" id="SSF50249">
    <property type="entry name" value="Nucleic acid-binding proteins"/>
    <property type="match status" value="1"/>
</dbReference>
<dbReference type="InterPro" id="IPR012340">
    <property type="entry name" value="NA-bd_OB-fold"/>
</dbReference>
<organism evidence="2 3">
    <name type="scientific">Enterovirga aerilata</name>
    <dbReference type="NCBI Taxonomy" id="2730920"/>
    <lineage>
        <taxon>Bacteria</taxon>
        <taxon>Pseudomonadati</taxon>
        <taxon>Pseudomonadota</taxon>
        <taxon>Alphaproteobacteria</taxon>
        <taxon>Hyphomicrobiales</taxon>
        <taxon>Methylobacteriaceae</taxon>
        <taxon>Enterovirga</taxon>
    </lineage>
</organism>
<name>A0A849I8J8_9HYPH</name>
<proteinExistence type="predicted"/>
<dbReference type="Proteomes" id="UP000564885">
    <property type="component" value="Unassembled WGS sequence"/>
</dbReference>
<evidence type="ECO:0000313" key="3">
    <source>
        <dbReference type="Proteomes" id="UP000564885"/>
    </source>
</evidence>
<dbReference type="RefSeq" id="WP_171219588.1">
    <property type="nucleotide sequence ID" value="NZ_JABEPP010000005.1"/>
</dbReference>
<comment type="caution">
    <text evidence="2">The sequence shown here is derived from an EMBL/GenBank/DDBJ whole genome shotgun (WGS) entry which is preliminary data.</text>
</comment>
<dbReference type="EMBL" id="JABEPP010000005">
    <property type="protein sequence ID" value="NNM74114.1"/>
    <property type="molecule type" value="Genomic_DNA"/>
</dbReference>
<evidence type="ECO:0000313" key="2">
    <source>
        <dbReference type="EMBL" id="NNM74114.1"/>
    </source>
</evidence>
<protein>
    <recommendedName>
        <fullName evidence="1">ChsH2 C-terminal OB-fold domain-containing protein</fullName>
    </recommendedName>
</protein>
<evidence type="ECO:0000259" key="1">
    <source>
        <dbReference type="Pfam" id="PF01796"/>
    </source>
</evidence>
<dbReference type="AlphaFoldDB" id="A0A849I8J8"/>
<dbReference type="InterPro" id="IPR052513">
    <property type="entry name" value="Thioester_dehydratase-like"/>
</dbReference>
<feature type="domain" description="ChsH2 C-terminal OB-fold" evidence="1">
    <location>
        <begin position="54"/>
        <end position="117"/>
    </location>
</feature>
<keyword evidence="3" id="KW-1185">Reference proteome</keyword>